<name>A0A1I7Y0L0_9BILA</name>
<dbReference type="AlphaFoldDB" id="A0A1I7Y0L0"/>
<dbReference type="WBParaSite" id="L893_g11419.t1">
    <property type="protein sequence ID" value="L893_g11419.t1"/>
    <property type="gene ID" value="L893_g11419"/>
</dbReference>
<sequence length="82" mass="9085">MALVINGRGPGSHRVNLDHTVKRRSWETDPPRELGTLISIIYDLHYTLQASIHLGPSQYHCFLGKGRSSFAVSSRSPPASRS</sequence>
<organism evidence="1 2">
    <name type="scientific">Steinernema glaseri</name>
    <dbReference type="NCBI Taxonomy" id="37863"/>
    <lineage>
        <taxon>Eukaryota</taxon>
        <taxon>Metazoa</taxon>
        <taxon>Ecdysozoa</taxon>
        <taxon>Nematoda</taxon>
        <taxon>Chromadorea</taxon>
        <taxon>Rhabditida</taxon>
        <taxon>Tylenchina</taxon>
        <taxon>Panagrolaimomorpha</taxon>
        <taxon>Strongyloidoidea</taxon>
        <taxon>Steinernematidae</taxon>
        <taxon>Steinernema</taxon>
    </lineage>
</organism>
<accession>A0A1I7Y0L0</accession>
<evidence type="ECO:0000313" key="1">
    <source>
        <dbReference type="Proteomes" id="UP000095287"/>
    </source>
</evidence>
<protein>
    <submittedName>
        <fullName evidence="2">Uncharacterized protein</fullName>
    </submittedName>
</protein>
<proteinExistence type="predicted"/>
<keyword evidence="1" id="KW-1185">Reference proteome</keyword>
<reference evidence="2" key="1">
    <citation type="submission" date="2016-11" db="UniProtKB">
        <authorList>
            <consortium name="WormBaseParasite"/>
        </authorList>
    </citation>
    <scope>IDENTIFICATION</scope>
</reference>
<dbReference type="Proteomes" id="UP000095287">
    <property type="component" value="Unplaced"/>
</dbReference>
<evidence type="ECO:0000313" key="2">
    <source>
        <dbReference type="WBParaSite" id="L893_g11419.t1"/>
    </source>
</evidence>